<dbReference type="PROSITE" id="PS51462">
    <property type="entry name" value="NUDIX"/>
    <property type="match status" value="1"/>
</dbReference>
<dbReference type="Proteomes" id="UP001596022">
    <property type="component" value="Unassembled WGS sequence"/>
</dbReference>
<dbReference type="RefSeq" id="WP_376844895.1">
    <property type="nucleotide sequence ID" value="NZ_JBHSFW010000001.1"/>
</dbReference>
<dbReference type="InterPro" id="IPR015797">
    <property type="entry name" value="NUDIX_hydrolase-like_dom_sf"/>
</dbReference>
<comment type="cofactor">
    <cofactor evidence="1">
        <name>Mg(2+)</name>
        <dbReference type="ChEBI" id="CHEBI:18420"/>
    </cofactor>
</comment>
<comment type="similarity">
    <text evidence="3">Belongs to the Nudix hydrolase family.</text>
</comment>
<keyword evidence="2 3" id="KW-0378">Hydrolase</keyword>
<evidence type="ECO:0000259" key="4">
    <source>
        <dbReference type="PROSITE" id="PS51462"/>
    </source>
</evidence>
<accession>A0ABV9GIZ9</accession>
<dbReference type="InterPro" id="IPR000086">
    <property type="entry name" value="NUDIX_hydrolase_dom"/>
</dbReference>
<dbReference type="InterPro" id="IPR020476">
    <property type="entry name" value="Nudix_hydrolase"/>
</dbReference>
<evidence type="ECO:0000256" key="3">
    <source>
        <dbReference type="RuleBase" id="RU003476"/>
    </source>
</evidence>
<dbReference type="Gene3D" id="3.90.79.10">
    <property type="entry name" value="Nucleoside Triphosphate Pyrophosphohydrolase"/>
    <property type="match status" value="1"/>
</dbReference>
<dbReference type="SUPFAM" id="SSF55811">
    <property type="entry name" value="Nudix"/>
    <property type="match status" value="1"/>
</dbReference>
<organism evidence="5 6">
    <name type="scientific">Camelliibacillus cellulosilyticus</name>
    <dbReference type="NCBI Taxonomy" id="2174486"/>
    <lineage>
        <taxon>Bacteria</taxon>
        <taxon>Bacillati</taxon>
        <taxon>Bacillota</taxon>
        <taxon>Bacilli</taxon>
        <taxon>Bacillales</taxon>
        <taxon>Sporolactobacillaceae</taxon>
        <taxon>Camelliibacillus</taxon>
    </lineage>
</organism>
<reference evidence="6" key="1">
    <citation type="journal article" date="2019" name="Int. J. Syst. Evol. Microbiol.">
        <title>The Global Catalogue of Microorganisms (GCM) 10K type strain sequencing project: providing services to taxonomists for standard genome sequencing and annotation.</title>
        <authorList>
            <consortium name="The Broad Institute Genomics Platform"/>
            <consortium name="The Broad Institute Genome Sequencing Center for Infectious Disease"/>
            <person name="Wu L."/>
            <person name="Ma J."/>
        </authorList>
    </citation>
    <scope>NUCLEOTIDE SEQUENCE [LARGE SCALE GENOMIC DNA]</scope>
    <source>
        <strain evidence="6">CGMCC 1.16306</strain>
    </source>
</reference>
<sequence length="180" mass="20451">MDLTERTIGSRVIFKGKIIELKVDEVELPNGETATREIVKHPGAVAVIAVTKDNKLVLVRQFRKPLERLLYEIPAGKLDPGEDPKACAIRELKEETGYRCQAIKHLVSFSTSPGFADEIIHIYYTDSLIAGDRQLDDDEFLDNHEVDLQTALDLMQRNDIYDAKTVYAVQYMQMRQLASK</sequence>
<proteinExistence type="inferred from homology"/>
<dbReference type="PANTHER" id="PTHR11839:SF18">
    <property type="entry name" value="NUDIX HYDROLASE DOMAIN-CONTAINING PROTEIN"/>
    <property type="match status" value="1"/>
</dbReference>
<dbReference type="InterPro" id="IPR020084">
    <property type="entry name" value="NUDIX_hydrolase_CS"/>
</dbReference>
<evidence type="ECO:0000256" key="2">
    <source>
        <dbReference type="ARBA" id="ARBA00022801"/>
    </source>
</evidence>
<dbReference type="PANTHER" id="PTHR11839">
    <property type="entry name" value="UDP/ADP-SUGAR PYROPHOSPHATASE"/>
    <property type="match status" value="1"/>
</dbReference>
<gene>
    <name evidence="5" type="ORF">ACFO4N_03940</name>
</gene>
<evidence type="ECO:0000256" key="1">
    <source>
        <dbReference type="ARBA" id="ARBA00001946"/>
    </source>
</evidence>
<keyword evidence="6" id="KW-1185">Reference proteome</keyword>
<dbReference type="PROSITE" id="PS00893">
    <property type="entry name" value="NUDIX_BOX"/>
    <property type="match status" value="1"/>
</dbReference>
<dbReference type="Pfam" id="PF00293">
    <property type="entry name" value="NUDIX"/>
    <property type="match status" value="1"/>
</dbReference>
<dbReference type="PRINTS" id="PR00502">
    <property type="entry name" value="NUDIXFAMILY"/>
</dbReference>
<comment type="caution">
    <text evidence="5">The sequence shown here is derived from an EMBL/GenBank/DDBJ whole genome shotgun (WGS) entry which is preliminary data.</text>
</comment>
<dbReference type="EMBL" id="JBHSFW010000001">
    <property type="protein sequence ID" value="MFC4617878.1"/>
    <property type="molecule type" value="Genomic_DNA"/>
</dbReference>
<feature type="domain" description="Nudix hydrolase" evidence="4">
    <location>
        <begin position="39"/>
        <end position="168"/>
    </location>
</feature>
<protein>
    <submittedName>
        <fullName evidence="5">NUDIX domain-containing protein</fullName>
    </submittedName>
</protein>
<evidence type="ECO:0000313" key="5">
    <source>
        <dbReference type="EMBL" id="MFC4617878.1"/>
    </source>
</evidence>
<name>A0ABV9GIZ9_9BACL</name>
<evidence type="ECO:0000313" key="6">
    <source>
        <dbReference type="Proteomes" id="UP001596022"/>
    </source>
</evidence>